<comment type="subcellular location">
    <subcellularLocation>
        <location evidence="1">Cell membrane</location>
        <topology evidence="1">Multi-pass membrane protein</topology>
    </subcellularLocation>
</comment>
<keyword evidence="3 6" id="KW-0812">Transmembrane</keyword>
<dbReference type="InterPro" id="IPR001123">
    <property type="entry name" value="LeuE-type"/>
</dbReference>
<evidence type="ECO:0000256" key="6">
    <source>
        <dbReference type="SAM" id="Phobius"/>
    </source>
</evidence>
<evidence type="ECO:0000313" key="7">
    <source>
        <dbReference type="EMBL" id="KPC52774.1"/>
    </source>
</evidence>
<gene>
    <name evidence="7" type="primary">eamB_1</name>
    <name evidence="7" type="ORF">WG78_13040</name>
</gene>
<dbReference type="STRING" id="857265.WG78_13040"/>
<evidence type="ECO:0000256" key="4">
    <source>
        <dbReference type="ARBA" id="ARBA00022989"/>
    </source>
</evidence>
<dbReference type="AlphaFoldDB" id="A0A0N0GNG5"/>
<dbReference type="PANTHER" id="PTHR30086:SF20">
    <property type="entry name" value="ARGININE EXPORTER PROTEIN ARGO-RELATED"/>
    <property type="match status" value="1"/>
</dbReference>
<feature type="transmembrane region" description="Helical" evidence="6">
    <location>
        <begin position="136"/>
        <end position="162"/>
    </location>
</feature>
<dbReference type="Pfam" id="PF01810">
    <property type="entry name" value="LysE"/>
    <property type="match status" value="1"/>
</dbReference>
<comment type="caution">
    <text evidence="7">The sequence shown here is derived from an EMBL/GenBank/DDBJ whole genome shotgun (WGS) entry which is preliminary data.</text>
</comment>
<organism evidence="7 8">
    <name type="scientific">Amantichitinum ursilacus</name>
    <dbReference type="NCBI Taxonomy" id="857265"/>
    <lineage>
        <taxon>Bacteria</taxon>
        <taxon>Pseudomonadati</taxon>
        <taxon>Pseudomonadota</taxon>
        <taxon>Betaproteobacteria</taxon>
        <taxon>Neisseriales</taxon>
        <taxon>Chitinibacteraceae</taxon>
        <taxon>Amantichitinum</taxon>
    </lineage>
</organism>
<evidence type="ECO:0000256" key="2">
    <source>
        <dbReference type="ARBA" id="ARBA00022475"/>
    </source>
</evidence>
<evidence type="ECO:0000256" key="5">
    <source>
        <dbReference type="ARBA" id="ARBA00023136"/>
    </source>
</evidence>
<dbReference type="Proteomes" id="UP000037939">
    <property type="component" value="Unassembled WGS sequence"/>
</dbReference>
<reference evidence="7 8" key="1">
    <citation type="submission" date="2015-07" db="EMBL/GenBank/DDBJ databases">
        <title>Draft genome sequence of the Amantichitinum ursilacus IGB-41, a new chitin-degrading bacterium.</title>
        <authorList>
            <person name="Kirstahler P."/>
            <person name="Guenther M."/>
            <person name="Grumaz C."/>
            <person name="Rupp S."/>
            <person name="Zibek S."/>
            <person name="Sohn K."/>
        </authorList>
    </citation>
    <scope>NUCLEOTIDE SEQUENCE [LARGE SCALE GENOMIC DNA]</scope>
    <source>
        <strain evidence="7 8">IGB-41</strain>
    </source>
</reference>
<dbReference type="PATRIC" id="fig|857265.3.peg.2687"/>
<sequence length="192" mass="20521">MNQLWPFLIFSLVASITPGPTNVLVLGQSARYGLRQAVPLVVLGGAAAASMIVLVGFGLGEVAHWAPALRVALTWGGAWWLSVMAVQLWRAADMQLSTAQVGKPVAGWQAAALQLINPKSWVMALTVTSVFGHAGALWQLALLFWLLSMPCMGLWAALGSAAQRMLPSARAMGWFNRTMAVLLLASTWIAIL</sequence>
<keyword evidence="2" id="KW-1003">Cell membrane</keyword>
<dbReference type="GO" id="GO:0005886">
    <property type="term" value="C:plasma membrane"/>
    <property type="evidence" value="ECO:0007669"/>
    <property type="project" value="UniProtKB-SubCell"/>
</dbReference>
<dbReference type="RefSeq" id="WP_053938242.1">
    <property type="nucleotide sequence ID" value="NZ_LAQT01000009.1"/>
</dbReference>
<evidence type="ECO:0000256" key="3">
    <source>
        <dbReference type="ARBA" id="ARBA00022692"/>
    </source>
</evidence>
<protein>
    <submittedName>
        <fullName evidence="7">Cysteine/O-acetylserine efflux protein</fullName>
    </submittedName>
</protein>
<evidence type="ECO:0000256" key="1">
    <source>
        <dbReference type="ARBA" id="ARBA00004651"/>
    </source>
</evidence>
<feature type="transmembrane region" description="Helical" evidence="6">
    <location>
        <begin position="37"/>
        <end position="59"/>
    </location>
</feature>
<accession>A0A0N0GNG5</accession>
<dbReference type="PANTHER" id="PTHR30086">
    <property type="entry name" value="ARGININE EXPORTER PROTEIN ARGO"/>
    <property type="match status" value="1"/>
</dbReference>
<keyword evidence="4 6" id="KW-1133">Transmembrane helix</keyword>
<dbReference type="EMBL" id="LAQT01000009">
    <property type="protein sequence ID" value="KPC52774.1"/>
    <property type="molecule type" value="Genomic_DNA"/>
</dbReference>
<dbReference type="GO" id="GO:0033228">
    <property type="term" value="P:cysteine export across plasma membrane"/>
    <property type="evidence" value="ECO:0007669"/>
    <property type="project" value="TreeGrafter"/>
</dbReference>
<name>A0A0N0GNG5_9NEIS</name>
<evidence type="ECO:0000313" key="8">
    <source>
        <dbReference type="Proteomes" id="UP000037939"/>
    </source>
</evidence>
<keyword evidence="5 6" id="KW-0472">Membrane</keyword>
<dbReference type="OrthoDB" id="9812084at2"/>
<keyword evidence="8" id="KW-1185">Reference proteome</keyword>
<dbReference type="GO" id="GO:0015171">
    <property type="term" value="F:amino acid transmembrane transporter activity"/>
    <property type="evidence" value="ECO:0007669"/>
    <property type="project" value="TreeGrafter"/>
</dbReference>
<proteinExistence type="predicted"/>
<feature type="transmembrane region" description="Helical" evidence="6">
    <location>
        <begin position="174"/>
        <end position="191"/>
    </location>
</feature>